<feature type="region of interest" description="Disordered" evidence="1">
    <location>
        <begin position="63"/>
        <end position="144"/>
    </location>
</feature>
<keyword evidence="3" id="KW-1185">Reference proteome</keyword>
<protein>
    <submittedName>
        <fullName evidence="2">Uncharacterized protein</fullName>
    </submittedName>
</protein>
<dbReference type="InParanoid" id="A0A0C3K4D5"/>
<dbReference type="Proteomes" id="UP000054217">
    <property type="component" value="Unassembled WGS sequence"/>
</dbReference>
<name>A0A0C3K4D5_PISTI</name>
<evidence type="ECO:0000313" key="2">
    <source>
        <dbReference type="EMBL" id="KIO04422.1"/>
    </source>
</evidence>
<sequence>MSPHLIAIDMLMINQQMSFATQKWPPFEQMMTAQEADVKDHTWYQLSQQPKSHPYYKVMEELTQPSPRARQQAQPVDKGKGKELCMDGDQGIQVPDGPTDPVTWNTGVEMQRPGNEDHQGMEKAWGHSQSQDGWPAAKCVNAGD</sequence>
<accession>A0A0C3K4D5</accession>
<proteinExistence type="predicted"/>
<dbReference type="AlphaFoldDB" id="A0A0C3K4D5"/>
<dbReference type="EMBL" id="KN831971">
    <property type="protein sequence ID" value="KIO04422.1"/>
    <property type="molecule type" value="Genomic_DNA"/>
</dbReference>
<feature type="compositionally biased region" description="Basic and acidic residues" evidence="1">
    <location>
        <begin position="114"/>
        <end position="125"/>
    </location>
</feature>
<dbReference type="HOGENOM" id="CLU_113411_0_0_1"/>
<reference evidence="3" key="2">
    <citation type="submission" date="2015-01" db="EMBL/GenBank/DDBJ databases">
        <title>Evolutionary Origins and Diversification of the Mycorrhizal Mutualists.</title>
        <authorList>
            <consortium name="DOE Joint Genome Institute"/>
            <consortium name="Mycorrhizal Genomics Consortium"/>
            <person name="Kohler A."/>
            <person name="Kuo A."/>
            <person name="Nagy L.G."/>
            <person name="Floudas D."/>
            <person name="Copeland A."/>
            <person name="Barry K.W."/>
            <person name="Cichocki N."/>
            <person name="Veneault-Fourrey C."/>
            <person name="LaButti K."/>
            <person name="Lindquist E.A."/>
            <person name="Lipzen A."/>
            <person name="Lundell T."/>
            <person name="Morin E."/>
            <person name="Murat C."/>
            <person name="Riley R."/>
            <person name="Ohm R."/>
            <person name="Sun H."/>
            <person name="Tunlid A."/>
            <person name="Henrissat B."/>
            <person name="Grigoriev I.V."/>
            <person name="Hibbett D.S."/>
            <person name="Martin F."/>
        </authorList>
    </citation>
    <scope>NUCLEOTIDE SEQUENCE [LARGE SCALE GENOMIC DNA]</scope>
    <source>
        <strain evidence="3">Marx 270</strain>
    </source>
</reference>
<feature type="compositionally biased region" description="Low complexity" evidence="1">
    <location>
        <begin position="64"/>
        <end position="75"/>
    </location>
</feature>
<evidence type="ECO:0000256" key="1">
    <source>
        <dbReference type="SAM" id="MobiDB-lite"/>
    </source>
</evidence>
<gene>
    <name evidence="2" type="ORF">M404DRAFT_26284</name>
</gene>
<organism evidence="2 3">
    <name type="scientific">Pisolithus tinctorius Marx 270</name>
    <dbReference type="NCBI Taxonomy" id="870435"/>
    <lineage>
        <taxon>Eukaryota</taxon>
        <taxon>Fungi</taxon>
        <taxon>Dikarya</taxon>
        <taxon>Basidiomycota</taxon>
        <taxon>Agaricomycotina</taxon>
        <taxon>Agaricomycetes</taxon>
        <taxon>Agaricomycetidae</taxon>
        <taxon>Boletales</taxon>
        <taxon>Sclerodermatineae</taxon>
        <taxon>Pisolithaceae</taxon>
        <taxon>Pisolithus</taxon>
    </lineage>
</organism>
<evidence type="ECO:0000313" key="3">
    <source>
        <dbReference type="Proteomes" id="UP000054217"/>
    </source>
</evidence>
<reference evidence="2 3" key="1">
    <citation type="submission" date="2014-04" db="EMBL/GenBank/DDBJ databases">
        <authorList>
            <consortium name="DOE Joint Genome Institute"/>
            <person name="Kuo A."/>
            <person name="Kohler A."/>
            <person name="Costa M.D."/>
            <person name="Nagy L.G."/>
            <person name="Floudas D."/>
            <person name="Copeland A."/>
            <person name="Barry K.W."/>
            <person name="Cichocki N."/>
            <person name="Veneault-Fourrey C."/>
            <person name="LaButti K."/>
            <person name="Lindquist E.A."/>
            <person name="Lipzen A."/>
            <person name="Lundell T."/>
            <person name="Morin E."/>
            <person name="Murat C."/>
            <person name="Sun H."/>
            <person name="Tunlid A."/>
            <person name="Henrissat B."/>
            <person name="Grigoriev I.V."/>
            <person name="Hibbett D.S."/>
            <person name="Martin F."/>
            <person name="Nordberg H.P."/>
            <person name="Cantor M.N."/>
            <person name="Hua S.X."/>
        </authorList>
    </citation>
    <scope>NUCLEOTIDE SEQUENCE [LARGE SCALE GENOMIC DNA]</scope>
    <source>
        <strain evidence="2 3">Marx 270</strain>
    </source>
</reference>